<reference evidence="2 3" key="1">
    <citation type="submission" date="2019-01" db="EMBL/GenBank/DDBJ databases">
        <title>Genome Assembly of Collichthys lucidus.</title>
        <authorList>
            <person name="Cai M."/>
            <person name="Xiao S."/>
        </authorList>
    </citation>
    <scope>NUCLEOTIDE SEQUENCE [LARGE SCALE GENOMIC DNA]</scope>
    <source>
        <strain evidence="2">JT15FE1705JMU</strain>
        <tissue evidence="2">Muscle</tissue>
    </source>
</reference>
<name>A0A4U5VI98_COLLU</name>
<evidence type="ECO:0000313" key="3">
    <source>
        <dbReference type="Proteomes" id="UP000298787"/>
    </source>
</evidence>
<dbReference type="EMBL" id="CM014096">
    <property type="protein sequence ID" value="TKS87886.1"/>
    <property type="molecule type" value="Genomic_DNA"/>
</dbReference>
<feature type="compositionally biased region" description="Basic and acidic residues" evidence="1">
    <location>
        <begin position="10"/>
        <end position="24"/>
    </location>
</feature>
<accession>A0A4U5VI98</accession>
<dbReference type="AlphaFoldDB" id="A0A4U5VI98"/>
<evidence type="ECO:0000313" key="2">
    <source>
        <dbReference type="EMBL" id="TKS87886.1"/>
    </source>
</evidence>
<gene>
    <name evidence="2" type="ORF">D9C73_022010</name>
</gene>
<organism evidence="2 3">
    <name type="scientific">Collichthys lucidus</name>
    <name type="common">Big head croaker</name>
    <name type="synonym">Sciaena lucida</name>
    <dbReference type="NCBI Taxonomy" id="240159"/>
    <lineage>
        <taxon>Eukaryota</taxon>
        <taxon>Metazoa</taxon>
        <taxon>Chordata</taxon>
        <taxon>Craniata</taxon>
        <taxon>Vertebrata</taxon>
        <taxon>Euteleostomi</taxon>
        <taxon>Actinopterygii</taxon>
        <taxon>Neopterygii</taxon>
        <taxon>Teleostei</taxon>
        <taxon>Neoteleostei</taxon>
        <taxon>Acanthomorphata</taxon>
        <taxon>Eupercaria</taxon>
        <taxon>Sciaenidae</taxon>
        <taxon>Collichthys</taxon>
    </lineage>
</organism>
<proteinExistence type="predicted"/>
<feature type="region of interest" description="Disordered" evidence="1">
    <location>
        <begin position="1"/>
        <end position="75"/>
    </location>
</feature>
<keyword evidence="3" id="KW-1185">Reference proteome</keyword>
<protein>
    <submittedName>
        <fullName evidence="2">Uncharacterized protein</fullName>
    </submittedName>
</protein>
<evidence type="ECO:0000256" key="1">
    <source>
        <dbReference type="SAM" id="MobiDB-lite"/>
    </source>
</evidence>
<sequence length="128" mass="14230">MERLNALSGENKRLRRQLDEERSMRLLPPPPTTQQCSSIHLPFSLRARPPPPSTSTSLPSSLRPPHPLSLDTATRDIEGILTQTELSQAVLERPGESRALGEAFWIRPTASVSLEDARPGRTSRDLTK</sequence>
<dbReference type="Proteomes" id="UP000298787">
    <property type="component" value="Chromosome 19"/>
</dbReference>